<name>A0A067Q3D9_9AGAM</name>
<evidence type="ECO:0000313" key="4">
    <source>
        <dbReference type="Proteomes" id="UP000027265"/>
    </source>
</evidence>
<feature type="region of interest" description="Disordered" evidence="2">
    <location>
        <begin position="480"/>
        <end position="506"/>
    </location>
</feature>
<dbReference type="STRING" id="933084.A0A067Q3D9"/>
<feature type="compositionally biased region" description="Polar residues" evidence="2">
    <location>
        <begin position="90"/>
        <end position="109"/>
    </location>
</feature>
<feature type="region of interest" description="Disordered" evidence="2">
    <location>
        <begin position="152"/>
        <end position="172"/>
    </location>
</feature>
<feature type="compositionally biased region" description="Low complexity" evidence="2">
    <location>
        <begin position="331"/>
        <end position="344"/>
    </location>
</feature>
<feature type="coiled-coil region" evidence="1">
    <location>
        <begin position="379"/>
        <end position="406"/>
    </location>
</feature>
<reference evidence="4" key="1">
    <citation type="journal article" date="2014" name="Proc. Natl. Acad. Sci. U.S.A.">
        <title>Extensive sampling of basidiomycete genomes demonstrates inadequacy of the white-rot/brown-rot paradigm for wood decay fungi.</title>
        <authorList>
            <person name="Riley R."/>
            <person name="Salamov A.A."/>
            <person name="Brown D.W."/>
            <person name="Nagy L.G."/>
            <person name="Floudas D."/>
            <person name="Held B.W."/>
            <person name="Levasseur A."/>
            <person name="Lombard V."/>
            <person name="Morin E."/>
            <person name="Otillar R."/>
            <person name="Lindquist E.A."/>
            <person name="Sun H."/>
            <person name="LaButti K.M."/>
            <person name="Schmutz J."/>
            <person name="Jabbour D."/>
            <person name="Luo H."/>
            <person name="Baker S.E."/>
            <person name="Pisabarro A.G."/>
            <person name="Walton J.D."/>
            <person name="Blanchette R.A."/>
            <person name="Henrissat B."/>
            <person name="Martin F."/>
            <person name="Cullen D."/>
            <person name="Hibbett D.S."/>
            <person name="Grigoriev I.V."/>
        </authorList>
    </citation>
    <scope>NUCLEOTIDE SEQUENCE [LARGE SCALE GENOMIC DNA]</scope>
    <source>
        <strain evidence="4">MUCL 33604</strain>
    </source>
</reference>
<protein>
    <recommendedName>
        <fullName evidence="5">SWI5-dependent HO expression protein 3</fullName>
    </recommendedName>
</protein>
<keyword evidence="1" id="KW-0175">Coiled coil</keyword>
<feature type="compositionally biased region" description="Low complexity" evidence="2">
    <location>
        <begin position="18"/>
        <end position="27"/>
    </location>
</feature>
<evidence type="ECO:0008006" key="5">
    <source>
        <dbReference type="Google" id="ProtNLM"/>
    </source>
</evidence>
<feature type="compositionally biased region" description="Polar residues" evidence="2">
    <location>
        <begin position="237"/>
        <end position="246"/>
    </location>
</feature>
<feature type="compositionally biased region" description="Polar residues" evidence="2">
    <location>
        <begin position="489"/>
        <end position="506"/>
    </location>
</feature>
<dbReference type="EMBL" id="KL197712">
    <property type="protein sequence ID" value="KDQ61474.1"/>
    <property type="molecule type" value="Genomic_DNA"/>
</dbReference>
<dbReference type="PANTHER" id="PTHR31580">
    <property type="entry name" value="FILAMENT-LIKE PLANT PROTEIN 4"/>
    <property type="match status" value="1"/>
</dbReference>
<evidence type="ECO:0000256" key="1">
    <source>
        <dbReference type="SAM" id="Coils"/>
    </source>
</evidence>
<dbReference type="OrthoDB" id="6088208at2759"/>
<keyword evidence="4" id="KW-1185">Reference proteome</keyword>
<dbReference type="HOGENOM" id="CLU_049220_0_0_1"/>
<gene>
    <name evidence="3" type="ORF">JAAARDRAFT_511498</name>
</gene>
<feature type="region of interest" description="Disordered" evidence="2">
    <location>
        <begin position="71"/>
        <end position="109"/>
    </location>
</feature>
<dbReference type="Proteomes" id="UP000027265">
    <property type="component" value="Unassembled WGS sequence"/>
</dbReference>
<feature type="compositionally biased region" description="Polar residues" evidence="2">
    <location>
        <begin position="47"/>
        <end position="58"/>
    </location>
</feature>
<feature type="region of interest" description="Disordered" evidence="2">
    <location>
        <begin position="193"/>
        <end position="246"/>
    </location>
</feature>
<sequence length="506" mass="55961">MSSASALAAPFSPPRPSSRPTSRSSIRSGHEHSTSVTSDDPIAVRNHMSTLRHSIRQQQAQLIRLENEVLRGPRPLPPGIMGDPPHSPTDLATSTDMPPPSSFTNPSANWNHMRRTSHEALSELAGPDSNLPLPRKDRDSIIFRTDNGIPEGIPHDFRGNNIAGSPYVNRRIPSPTRSLSLASVGNARTLAEEGQHSFTRSVSLSPLSTPQDSSNSASPNGLGSSTSTLAPPPSPNKRMSLSATPGGTTRVLADLQAGVTSTRNALENTKQQLRQSQRQVAQLTRQTEDLKEGRERLRLEIDGLNAVVTRKERMLQEAVERARKAETEAASLKTQLKTETTTSKKSLREMESALTESTALSQKSQREYITLRDSIRGMVDGWKSDMEGLREEMRRREEKSRKEAEDVGKKYRLLLDDVKASQQQKETVKSLKVDDERIKKQLEDEFRAEIAKMAAEVKRSSQESEGSAKIARHLAEELARLRRLMQKPTVDSPSPTKQTLTPPSHP</sequence>
<feature type="compositionally biased region" description="Low complexity" evidence="2">
    <location>
        <begin position="1"/>
        <end position="10"/>
    </location>
</feature>
<evidence type="ECO:0000313" key="3">
    <source>
        <dbReference type="EMBL" id="KDQ61474.1"/>
    </source>
</evidence>
<feature type="region of interest" description="Disordered" evidence="2">
    <location>
        <begin position="326"/>
        <end position="347"/>
    </location>
</feature>
<feature type="compositionally biased region" description="Polar residues" evidence="2">
    <location>
        <begin position="196"/>
        <end position="223"/>
    </location>
</feature>
<dbReference type="InParanoid" id="A0A067Q3D9"/>
<proteinExistence type="predicted"/>
<dbReference type="AlphaFoldDB" id="A0A067Q3D9"/>
<dbReference type="PANTHER" id="PTHR31580:SF4">
    <property type="entry name" value="FILAMENT-LIKE PLANT PROTEIN 6"/>
    <property type="match status" value="1"/>
</dbReference>
<accession>A0A067Q3D9</accession>
<evidence type="ECO:0000256" key="2">
    <source>
        <dbReference type="SAM" id="MobiDB-lite"/>
    </source>
</evidence>
<feature type="region of interest" description="Disordered" evidence="2">
    <location>
        <begin position="1"/>
        <end position="58"/>
    </location>
</feature>
<organism evidence="3 4">
    <name type="scientific">Jaapia argillacea MUCL 33604</name>
    <dbReference type="NCBI Taxonomy" id="933084"/>
    <lineage>
        <taxon>Eukaryota</taxon>
        <taxon>Fungi</taxon>
        <taxon>Dikarya</taxon>
        <taxon>Basidiomycota</taxon>
        <taxon>Agaricomycotina</taxon>
        <taxon>Agaricomycetes</taxon>
        <taxon>Agaricomycetidae</taxon>
        <taxon>Jaapiales</taxon>
        <taxon>Jaapiaceae</taxon>
        <taxon>Jaapia</taxon>
    </lineage>
</organism>